<dbReference type="KEGG" id="cmk:103175000"/>
<keyword evidence="9" id="KW-1185">Reference proteome</keyword>
<name>A0A4W3JDB6_CALMI</name>
<dbReference type="Pfam" id="PF13460">
    <property type="entry name" value="NAD_binding_10"/>
    <property type="match status" value="1"/>
</dbReference>
<dbReference type="OrthoDB" id="430436at2759"/>
<gene>
    <name evidence="8" type="primary">htatip2</name>
</gene>
<evidence type="ECO:0000256" key="2">
    <source>
        <dbReference type="ARBA" id="ARBA00022990"/>
    </source>
</evidence>
<dbReference type="Proteomes" id="UP000314986">
    <property type="component" value="Unassembled WGS sequence"/>
</dbReference>
<evidence type="ECO:0000259" key="7">
    <source>
        <dbReference type="Pfam" id="PF13460"/>
    </source>
</evidence>
<evidence type="ECO:0000256" key="1">
    <source>
        <dbReference type="ARBA" id="ARBA00022857"/>
    </source>
</evidence>
<dbReference type="AlphaFoldDB" id="A0A4W3JDB6"/>
<evidence type="ECO:0000256" key="4">
    <source>
        <dbReference type="ARBA" id="ARBA00093483"/>
    </source>
</evidence>
<dbReference type="CDD" id="cd05250">
    <property type="entry name" value="CC3_like_SDR_a"/>
    <property type="match status" value="1"/>
</dbReference>
<dbReference type="GeneTree" id="ENSGT00390000008184"/>
<evidence type="ECO:0000313" key="8">
    <source>
        <dbReference type="Ensembl" id="ENSCMIP00000040277.1"/>
    </source>
</evidence>
<dbReference type="FunFam" id="3.40.50.720:FF:000271">
    <property type="entry name" value="oxidoreductase HTATIP2 isoform X1"/>
    <property type="match status" value="1"/>
</dbReference>
<reference evidence="8" key="4">
    <citation type="submission" date="2025-08" db="UniProtKB">
        <authorList>
            <consortium name="Ensembl"/>
        </authorList>
    </citation>
    <scope>IDENTIFICATION</scope>
</reference>
<dbReference type="Ensembl" id="ENSCMIT00000040849.1">
    <property type="protein sequence ID" value="ENSCMIP00000040277.1"/>
    <property type="gene ID" value="ENSCMIG00000016814.1"/>
</dbReference>
<reference evidence="9" key="1">
    <citation type="journal article" date="2006" name="Science">
        <title>Ancient noncoding elements conserved in the human genome.</title>
        <authorList>
            <person name="Venkatesh B."/>
            <person name="Kirkness E.F."/>
            <person name="Loh Y.H."/>
            <person name="Halpern A.L."/>
            <person name="Lee A.P."/>
            <person name="Johnson J."/>
            <person name="Dandona N."/>
            <person name="Viswanathan L.D."/>
            <person name="Tay A."/>
            <person name="Venter J.C."/>
            <person name="Strausberg R.L."/>
            <person name="Brenner S."/>
        </authorList>
    </citation>
    <scope>NUCLEOTIDE SEQUENCE [LARGE SCALE GENOMIC DNA]</scope>
</reference>
<feature type="chain" id="PRO_5021222847" description="Protein HTATIP2" evidence="6">
    <location>
        <begin position="24"/>
        <end position="279"/>
    </location>
</feature>
<dbReference type="GO" id="GO:0005737">
    <property type="term" value="C:cytoplasm"/>
    <property type="evidence" value="ECO:0007669"/>
    <property type="project" value="TreeGrafter"/>
</dbReference>
<dbReference type="InParanoid" id="A0A4W3JDB6"/>
<keyword evidence="1" id="KW-0521">NADP</keyword>
<evidence type="ECO:0000256" key="3">
    <source>
        <dbReference type="ARBA" id="ARBA00023157"/>
    </source>
</evidence>
<reference evidence="9" key="3">
    <citation type="journal article" date="2014" name="Nature">
        <title>Elephant shark genome provides unique insights into gnathostome evolution.</title>
        <authorList>
            <consortium name="International Elephant Shark Genome Sequencing Consortium"/>
            <person name="Venkatesh B."/>
            <person name="Lee A.P."/>
            <person name="Ravi V."/>
            <person name="Maurya A.K."/>
            <person name="Lian M.M."/>
            <person name="Swann J.B."/>
            <person name="Ohta Y."/>
            <person name="Flajnik M.F."/>
            <person name="Sutoh Y."/>
            <person name="Kasahara M."/>
            <person name="Hoon S."/>
            <person name="Gangu V."/>
            <person name="Roy S.W."/>
            <person name="Irimia M."/>
            <person name="Korzh V."/>
            <person name="Kondrychyn I."/>
            <person name="Lim Z.W."/>
            <person name="Tay B.H."/>
            <person name="Tohari S."/>
            <person name="Kong K.W."/>
            <person name="Ho S."/>
            <person name="Lorente-Galdos B."/>
            <person name="Quilez J."/>
            <person name="Marques-Bonet T."/>
            <person name="Raney B.J."/>
            <person name="Ingham P.W."/>
            <person name="Tay A."/>
            <person name="Hillier L.W."/>
            <person name="Minx P."/>
            <person name="Boehm T."/>
            <person name="Wilson R.K."/>
            <person name="Brenner S."/>
            <person name="Warren W.C."/>
        </authorList>
    </citation>
    <scope>NUCLEOTIDE SEQUENCE [LARGE SCALE GENOMIC DNA]</scope>
</reference>
<reference evidence="8" key="5">
    <citation type="submission" date="2025-09" db="UniProtKB">
        <authorList>
            <consortium name="Ensembl"/>
        </authorList>
    </citation>
    <scope>IDENTIFICATION</scope>
</reference>
<feature type="domain" description="NAD(P)-binding" evidence="7">
    <location>
        <begin position="64"/>
        <end position="213"/>
    </location>
</feature>
<dbReference type="Gene3D" id="3.40.50.720">
    <property type="entry name" value="NAD(P)-binding Rossmann-like Domain"/>
    <property type="match status" value="1"/>
</dbReference>
<dbReference type="FunCoup" id="A0A4W3JDB6">
    <property type="interactions" value="158"/>
</dbReference>
<comment type="subunit">
    <text evidence="4">Monomer. Forms homodimers during oxidative stress. Interacts (via N-terminus) with elongation factor EEF1A1 (via middle-region); the interaction is direct and competes with EEF1A1 binding to guanyl-nucleotide exchange factor EEF1B2, thereby inhibiting GDP for GTP exchange and reactivation of EEF1A1. Interacts with nuclear transport receptors XPO4, IPO5/RANBP5, IPO7, IPO9 and KPNB1 as well as GCN1L1/GCN1 and LRPPRC probably through their HEAT repeats. Binds NCOA5/CIA.</text>
</comment>
<dbReference type="GO" id="GO:0051170">
    <property type="term" value="P:import into nucleus"/>
    <property type="evidence" value="ECO:0007669"/>
    <property type="project" value="TreeGrafter"/>
</dbReference>
<dbReference type="SUPFAM" id="SSF51735">
    <property type="entry name" value="NAD(P)-binding Rossmann-fold domains"/>
    <property type="match status" value="1"/>
</dbReference>
<dbReference type="CTD" id="10553"/>
<sequence length="279" mass="31080">MTILVCSWFNAAALLSLLVLSAAYLLYQLENPDPQTLPCFRMSHDMDALRQSFKMLNKSCFVLGASGETGKELLEEIIKSQLFSKIVIIGRRTLTFEDEMYKNVIQEVVDFEKLDEHASAFQGHDLGFCCLGTTRSKAGSEGFVRVDYDYVLKSAQLAKAGGCTHFTLQSSKGADKNSSVLYTRIKGQIEAAVEELGFDRYSIFRPGILMCDRQESRPMEWAARKVLGPISYVFPTAISIPTSLVGKAMVNNVVLPLDKKVELFENKVVHTLGKLGEQK</sequence>
<evidence type="ECO:0000313" key="9">
    <source>
        <dbReference type="Proteomes" id="UP000314986"/>
    </source>
</evidence>
<reference evidence="9" key="2">
    <citation type="journal article" date="2007" name="PLoS Biol.">
        <title>Survey sequencing and comparative analysis of the elephant shark (Callorhinchus milii) genome.</title>
        <authorList>
            <person name="Venkatesh B."/>
            <person name="Kirkness E.F."/>
            <person name="Loh Y.H."/>
            <person name="Halpern A.L."/>
            <person name="Lee A.P."/>
            <person name="Johnson J."/>
            <person name="Dandona N."/>
            <person name="Viswanathan L.D."/>
            <person name="Tay A."/>
            <person name="Venter J.C."/>
            <person name="Strausberg R.L."/>
            <person name="Brenner S."/>
        </authorList>
    </citation>
    <scope>NUCLEOTIDE SEQUENCE [LARGE SCALE GENOMIC DNA]</scope>
</reference>
<keyword evidence="2" id="KW-0007">Acetylation</keyword>
<evidence type="ECO:0000256" key="5">
    <source>
        <dbReference type="ARBA" id="ARBA00093604"/>
    </source>
</evidence>
<keyword evidence="6" id="KW-0732">Signal</keyword>
<dbReference type="PANTHER" id="PTHR14097">
    <property type="entry name" value="OXIDOREDUCTASE HTATIP2"/>
    <property type="match status" value="1"/>
</dbReference>
<feature type="signal peptide" evidence="6">
    <location>
        <begin position="1"/>
        <end position="23"/>
    </location>
</feature>
<dbReference type="OMA" id="DWPQLTI"/>
<dbReference type="STRING" id="7868.ENSCMIP00000040277"/>
<keyword evidence="3" id="KW-1015">Disulfide bond</keyword>
<proteinExistence type="predicted"/>
<dbReference type="GeneID" id="103175000"/>
<dbReference type="PANTHER" id="PTHR14097:SF7">
    <property type="entry name" value="OXIDOREDUCTASE HTATIP2"/>
    <property type="match status" value="1"/>
</dbReference>
<evidence type="ECO:0000256" key="6">
    <source>
        <dbReference type="SAM" id="SignalP"/>
    </source>
</evidence>
<dbReference type="InterPro" id="IPR016040">
    <property type="entry name" value="NAD(P)-bd_dom"/>
</dbReference>
<organism evidence="8 9">
    <name type="scientific">Callorhinchus milii</name>
    <name type="common">Ghost shark</name>
    <dbReference type="NCBI Taxonomy" id="7868"/>
    <lineage>
        <taxon>Eukaryota</taxon>
        <taxon>Metazoa</taxon>
        <taxon>Chordata</taxon>
        <taxon>Craniata</taxon>
        <taxon>Vertebrata</taxon>
        <taxon>Chondrichthyes</taxon>
        <taxon>Holocephali</taxon>
        <taxon>Chimaeriformes</taxon>
        <taxon>Callorhinchidae</taxon>
        <taxon>Callorhinchus</taxon>
    </lineage>
</organism>
<accession>A0A4W3JDB6</accession>
<protein>
    <recommendedName>
        <fullName evidence="5">Protein HTATIP2</fullName>
    </recommendedName>
</protein>
<dbReference type="InterPro" id="IPR036291">
    <property type="entry name" value="NAD(P)-bd_dom_sf"/>
</dbReference>
<dbReference type="GO" id="GO:0003824">
    <property type="term" value="F:catalytic activity"/>
    <property type="evidence" value="ECO:0007669"/>
    <property type="project" value="UniProtKB-ARBA"/>
</dbReference>